<proteinExistence type="predicted"/>
<accession>A0A8J5M6N2</accession>
<dbReference type="AlphaFoldDB" id="A0A8J5M6N2"/>
<reference evidence="1" key="1">
    <citation type="submission" date="2021-01" db="EMBL/GenBank/DDBJ databases">
        <title>Phytophthora aleatoria, a newly-described species from Pinus radiata is distinct from Phytophthora cactorum isolates based on comparative genomics.</title>
        <authorList>
            <person name="Mcdougal R."/>
            <person name="Panda P."/>
            <person name="Williams N."/>
            <person name="Studholme D.J."/>
        </authorList>
    </citation>
    <scope>NUCLEOTIDE SEQUENCE</scope>
    <source>
        <strain evidence="1">NZFS 4037</strain>
    </source>
</reference>
<comment type="caution">
    <text evidence="1">The sequence shown here is derived from an EMBL/GenBank/DDBJ whole genome shotgun (WGS) entry which is preliminary data.</text>
</comment>
<gene>
    <name evidence="1" type="ORF">JG688_00009444</name>
</gene>
<evidence type="ECO:0000313" key="1">
    <source>
        <dbReference type="EMBL" id="KAG6960735.1"/>
    </source>
</evidence>
<keyword evidence="2" id="KW-1185">Reference proteome</keyword>
<dbReference type="EMBL" id="JAENGY010000541">
    <property type="protein sequence ID" value="KAG6960735.1"/>
    <property type="molecule type" value="Genomic_DNA"/>
</dbReference>
<dbReference type="Proteomes" id="UP000709295">
    <property type="component" value="Unassembled WGS sequence"/>
</dbReference>
<sequence length="52" mass="5801">MTMLYEKLKRAANVYTTDHRGTGRSTLLDCPAAQTFLSSSPEKKSIDLQEVP</sequence>
<evidence type="ECO:0000313" key="2">
    <source>
        <dbReference type="Proteomes" id="UP000709295"/>
    </source>
</evidence>
<protein>
    <submittedName>
        <fullName evidence="1">Uncharacterized protein</fullName>
    </submittedName>
</protein>
<organism evidence="1 2">
    <name type="scientific">Phytophthora aleatoria</name>
    <dbReference type="NCBI Taxonomy" id="2496075"/>
    <lineage>
        <taxon>Eukaryota</taxon>
        <taxon>Sar</taxon>
        <taxon>Stramenopiles</taxon>
        <taxon>Oomycota</taxon>
        <taxon>Peronosporomycetes</taxon>
        <taxon>Peronosporales</taxon>
        <taxon>Peronosporaceae</taxon>
        <taxon>Phytophthora</taxon>
    </lineage>
</organism>
<name>A0A8J5M6N2_9STRA</name>
<feature type="non-terminal residue" evidence="1">
    <location>
        <position position="52"/>
    </location>
</feature>